<dbReference type="NCBIfam" id="TIGR03996">
    <property type="entry name" value="mycofact_OYE_1"/>
    <property type="match status" value="1"/>
</dbReference>
<evidence type="ECO:0000313" key="12">
    <source>
        <dbReference type="Proteomes" id="UP000184363"/>
    </source>
</evidence>
<keyword evidence="5" id="KW-0288">FMN</keyword>
<evidence type="ECO:0000256" key="7">
    <source>
        <dbReference type="ARBA" id="ARBA00023002"/>
    </source>
</evidence>
<dbReference type="GO" id="GO:0010181">
    <property type="term" value="F:FMN binding"/>
    <property type="evidence" value="ECO:0007669"/>
    <property type="project" value="InterPro"/>
</dbReference>
<organism evidence="11 12">
    <name type="scientific">Pseudonocardia thermophila</name>
    <dbReference type="NCBI Taxonomy" id="1848"/>
    <lineage>
        <taxon>Bacteria</taxon>
        <taxon>Bacillati</taxon>
        <taxon>Actinomycetota</taxon>
        <taxon>Actinomycetes</taxon>
        <taxon>Pseudonocardiales</taxon>
        <taxon>Pseudonocardiaceae</taxon>
        <taxon>Pseudonocardia</taxon>
    </lineage>
</organism>
<dbReference type="GO" id="GO:0046872">
    <property type="term" value="F:metal ion binding"/>
    <property type="evidence" value="ECO:0007669"/>
    <property type="project" value="UniProtKB-KW"/>
</dbReference>
<dbReference type="Gene3D" id="3.40.50.720">
    <property type="entry name" value="NAD(P)-binding Rossmann-like Domain"/>
    <property type="match status" value="1"/>
</dbReference>
<dbReference type="SUPFAM" id="SSF51395">
    <property type="entry name" value="FMN-linked oxidoreductases"/>
    <property type="match status" value="1"/>
</dbReference>
<dbReference type="EMBL" id="FRAP01000005">
    <property type="protein sequence ID" value="SHK32169.1"/>
    <property type="molecule type" value="Genomic_DNA"/>
</dbReference>
<dbReference type="Pfam" id="PF00724">
    <property type="entry name" value="Oxidored_FMN"/>
    <property type="match status" value="1"/>
</dbReference>
<dbReference type="PANTHER" id="PTHR42917:SF2">
    <property type="entry name" value="2,4-DIENOYL-COA REDUCTASE [(2E)-ENOYL-COA-PRODUCING]"/>
    <property type="match status" value="1"/>
</dbReference>
<protein>
    <submittedName>
        <fullName evidence="11">2,4-dienoyl-CoA reductase (NADPH2)</fullName>
    </submittedName>
</protein>
<evidence type="ECO:0000259" key="10">
    <source>
        <dbReference type="Pfam" id="PF00724"/>
    </source>
</evidence>
<evidence type="ECO:0000256" key="5">
    <source>
        <dbReference type="ARBA" id="ARBA00022643"/>
    </source>
</evidence>
<evidence type="ECO:0000256" key="6">
    <source>
        <dbReference type="ARBA" id="ARBA00022723"/>
    </source>
</evidence>
<dbReference type="Gene3D" id="3.20.20.70">
    <property type="entry name" value="Aldolase class I"/>
    <property type="match status" value="1"/>
</dbReference>
<evidence type="ECO:0000256" key="9">
    <source>
        <dbReference type="ARBA" id="ARBA00023014"/>
    </source>
</evidence>
<dbReference type="Gene3D" id="3.50.50.60">
    <property type="entry name" value="FAD/NAD(P)-binding domain"/>
    <property type="match status" value="1"/>
</dbReference>
<evidence type="ECO:0000256" key="8">
    <source>
        <dbReference type="ARBA" id="ARBA00023004"/>
    </source>
</evidence>
<dbReference type="InterPro" id="IPR051793">
    <property type="entry name" value="NADH:flavin_oxidoreductase"/>
</dbReference>
<name>A0A1M6RI97_PSETH</name>
<dbReference type="SUPFAM" id="SSF51905">
    <property type="entry name" value="FAD/NAD(P)-binding domain"/>
    <property type="match status" value="1"/>
</dbReference>
<comment type="cofactor">
    <cofactor evidence="2">
        <name>[4Fe-4S] cluster</name>
        <dbReference type="ChEBI" id="CHEBI:49883"/>
    </cofactor>
</comment>
<evidence type="ECO:0000256" key="4">
    <source>
        <dbReference type="ARBA" id="ARBA00022630"/>
    </source>
</evidence>
<keyword evidence="8" id="KW-0408">Iron</keyword>
<dbReference type="PANTHER" id="PTHR42917">
    <property type="entry name" value="2,4-DIENOYL-COA REDUCTASE"/>
    <property type="match status" value="1"/>
</dbReference>
<dbReference type="InterPro" id="IPR036188">
    <property type="entry name" value="FAD/NAD-bd_sf"/>
</dbReference>
<dbReference type="AlphaFoldDB" id="A0A1M6RI97"/>
<proteinExistence type="inferred from homology"/>
<comment type="similarity">
    <text evidence="3">In the N-terminal section; belongs to the NADH:flavin oxidoreductase/NADH oxidase family.</text>
</comment>
<dbReference type="GO" id="GO:0008670">
    <property type="term" value="F:2,4-dienoyl-CoA reductase (NADPH) activity"/>
    <property type="evidence" value="ECO:0007669"/>
    <property type="project" value="TreeGrafter"/>
</dbReference>
<dbReference type="InterPro" id="IPR013785">
    <property type="entry name" value="Aldolase_TIM"/>
</dbReference>
<reference evidence="11 12" key="1">
    <citation type="submission" date="2016-11" db="EMBL/GenBank/DDBJ databases">
        <authorList>
            <person name="Jaros S."/>
            <person name="Januszkiewicz K."/>
            <person name="Wedrychowicz H."/>
        </authorList>
    </citation>
    <scope>NUCLEOTIDE SEQUENCE [LARGE SCALE GENOMIC DNA]</scope>
    <source>
        <strain evidence="11 12">DSM 43832</strain>
    </source>
</reference>
<dbReference type="Pfam" id="PF13450">
    <property type="entry name" value="NAD_binding_8"/>
    <property type="match status" value="1"/>
</dbReference>
<accession>A0A1M6RI97</accession>
<keyword evidence="12" id="KW-1185">Reference proteome</keyword>
<comment type="cofactor">
    <cofactor evidence="1">
        <name>FMN</name>
        <dbReference type="ChEBI" id="CHEBI:58210"/>
    </cofactor>
</comment>
<keyword evidence="6" id="KW-0479">Metal-binding</keyword>
<dbReference type="InterPro" id="IPR023967">
    <property type="entry name" value="CHP03996_oxidoreductase"/>
</dbReference>
<feature type="domain" description="NADH:flavin oxidoreductase/NADH oxidase N-terminal" evidence="10">
    <location>
        <begin position="18"/>
        <end position="295"/>
    </location>
</feature>
<gene>
    <name evidence="11" type="ORF">SAMN05443637_1054</name>
</gene>
<evidence type="ECO:0000256" key="1">
    <source>
        <dbReference type="ARBA" id="ARBA00001917"/>
    </source>
</evidence>
<evidence type="ECO:0000313" key="11">
    <source>
        <dbReference type="EMBL" id="SHK32169.1"/>
    </source>
</evidence>
<keyword evidence="7" id="KW-0560">Oxidoreductase</keyword>
<dbReference type="Proteomes" id="UP000184363">
    <property type="component" value="Unassembled WGS sequence"/>
</dbReference>
<dbReference type="InterPro" id="IPR001155">
    <property type="entry name" value="OxRdtase_FMN_N"/>
</dbReference>
<dbReference type="STRING" id="1848.SAMN05443637_1054"/>
<evidence type="ECO:0000256" key="3">
    <source>
        <dbReference type="ARBA" id="ARBA00011048"/>
    </source>
</evidence>
<dbReference type="GO" id="GO:0051536">
    <property type="term" value="F:iron-sulfur cluster binding"/>
    <property type="evidence" value="ECO:0007669"/>
    <property type="project" value="UniProtKB-KW"/>
</dbReference>
<keyword evidence="9" id="KW-0411">Iron-sulfur</keyword>
<evidence type="ECO:0000256" key="2">
    <source>
        <dbReference type="ARBA" id="ARBA00001966"/>
    </source>
</evidence>
<keyword evidence="4" id="KW-0285">Flavoprotein</keyword>
<dbReference type="GO" id="GO:0033543">
    <property type="term" value="P:fatty acid beta-oxidation, unsaturated, even number, reductase/isomerase pathway"/>
    <property type="evidence" value="ECO:0007669"/>
    <property type="project" value="TreeGrafter"/>
</dbReference>
<sequence length="591" mass="62606">MLFGPHVTNLGCGRAFSERHTAYYAARAAGGAGVIVTEIASVHPSDHPYERAPLATSAVPGWRAVAAACRPYGALVLAGLGHAGAQGSSAYTERELWGAAAIPDAGVGEVPLAMGEEEIAALVDGFAAATRLAVTAGLDGVEINAGQHSLLRQFLSGLSTPNPSDAVLRAVLAAVREELDGRVLGLRLCCDELAPWAGITPESVPRDLDADYLVPVRGSGLSVGATRPDWHTPPGFNRELCRSFRGRVPVCLQGSVVDVEMAQDALDHGDCDLVEMTRSLIADPDLVTHVRSGHPERIRPPLLSNRWTEVRDVRNPIVSDDAEPRSGHETIDPPIEGRDPVARDVLVVGGGPAGMEAARVLGLRGHRVRLVERGDRLGGTMRCWPNPRAGLLVEWWERELARAGVIVELGVVAGPDDLRGTVVLATGGRDAPPEYPSDVPVYPASAGARPAGPVVVYDPVGDGIGCDVAEPLGATLVTPDAVAGKQLQDPAEVAVRLSRAGVVRERRMRLVEVRGGHAVLEHVWTGERRTVPCAAVIDCGYRLPEDTLWRARPDLPRIGDCVAPRTVHEAVREARRVALAIGASTEIGVAR</sequence>